<feature type="domain" description="RagB/SusD" evidence="7">
    <location>
        <begin position="348"/>
        <end position="466"/>
    </location>
</feature>
<evidence type="ECO:0000256" key="3">
    <source>
        <dbReference type="ARBA" id="ARBA00022729"/>
    </source>
</evidence>
<gene>
    <name evidence="9" type="ORF">ACFQ0R_03055</name>
</gene>
<feature type="domain" description="SusD-like N-terminal" evidence="8">
    <location>
        <begin position="24"/>
        <end position="219"/>
    </location>
</feature>
<evidence type="ECO:0000256" key="4">
    <source>
        <dbReference type="ARBA" id="ARBA00023136"/>
    </source>
</evidence>
<dbReference type="Gene3D" id="1.25.40.390">
    <property type="match status" value="1"/>
</dbReference>
<evidence type="ECO:0000259" key="7">
    <source>
        <dbReference type="Pfam" id="PF07980"/>
    </source>
</evidence>
<reference evidence="10" key="1">
    <citation type="journal article" date="2019" name="Int. J. Syst. Evol. Microbiol.">
        <title>The Global Catalogue of Microorganisms (GCM) 10K type strain sequencing project: providing services to taxonomists for standard genome sequencing and annotation.</title>
        <authorList>
            <consortium name="The Broad Institute Genomics Platform"/>
            <consortium name="The Broad Institute Genome Sequencing Center for Infectious Disease"/>
            <person name="Wu L."/>
            <person name="Ma J."/>
        </authorList>
    </citation>
    <scope>NUCLEOTIDE SEQUENCE [LARGE SCALE GENOMIC DNA]</scope>
    <source>
        <strain evidence="10">CCUG 56752</strain>
    </source>
</reference>
<keyword evidence="4" id="KW-0472">Membrane</keyword>
<organism evidence="9 10">
    <name type="scientific">Psychroflexus salinarum</name>
    <dbReference type="NCBI Taxonomy" id="546024"/>
    <lineage>
        <taxon>Bacteria</taxon>
        <taxon>Pseudomonadati</taxon>
        <taxon>Bacteroidota</taxon>
        <taxon>Flavobacteriia</taxon>
        <taxon>Flavobacteriales</taxon>
        <taxon>Flavobacteriaceae</taxon>
        <taxon>Psychroflexus</taxon>
    </lineage>
</organism>
<dbReference type="InterPro" id="IPR011990">
    <property type="entry name" value="TPR-like_helical_dom_sf"/>
</dbReference>
<protein>
    <submittedName>
        <fullName evidence="9">RagB/SusD family nutrient uptake outer membrane protein</fullName>
    </submittedName>
</protein>
<name>A0ABW3GMA2_9FLAO</name>
<evidence type="ECO:0000256" key="5">
    <source>
        <dbReference type="ARBA" id="ARBA00023237"/>
    </source>
</evidence>
<keyword evidence="10" id="KW-1185">Reference proteome</keyword>
<comment type="similarity">
    <text evidence="2">Belongs to the SusD family.</text>
</comment>
<dbReference type="SUPFAM" id="SSF48452">
    <property type="entry name" value="TPR-like"/>
    <property type="match status" value="1"/>
</dbReference>
<proteinExistence type="inferred from homology"/>
<evidence type="ECO:0000259" key="8">
    <source>
        <dbReference type="Pfam" id="PF14322"/>
    </source>
</evidence>
<evidence type="ECO:0000256" key="2">
    <source>
        <dbReference type="ARBA" id="ARBA00006275"/>
    </source>
</evidence>
<dbReference type="CDD" id="cd08977">
    <property type="entry name" value="SusD"/>
    <property type="match status" value="1"/>
</dbReference>
<keyword evidence="5" id="KW-0998">Cell outer membrane</keyword>
<comment type="caution">
    <text evidence="9">The sequence shown here is derived from an EMBL/GenBank/DDBJ whole genome shotgun (WGS) entry which is preliminary data.</text>
</comment>
<dbReference type="InterPro" id="IPR033985">
    <property type="entry name" value="SusD-like_N"/>
</dbReference>
<evidence type="ECO:0000313" key="10">
    <source>
        <dbReference type="Proteomes" id="UP001597049"/>
    </source>
</evidence>
<accession>A0ABW3GMA2</accession>
<evidence type="ECO:0000256" key="1">
    <source>
        <dbReference type="ARBA" id="ARBA00004442"/>
    </source>
</evidence>
<dbReference type="InterPro" id="IPR012944">
    <property type="entry name" value="SusD_RagB_dom"/>
</dbReference>
<dbReference type="Pfam" id="PF14322">
    <property type="entry name" value="SusD-like_3"/>
    <property type="match status" value="1"/>
</dbReference>
<evidence type="ECO:0000313" key="9">
    <source>
        <dbReference type="EMBL" id="MFD0931570.1"/>
    </source>
</evidence>
<sequence>MMSIIYRNSLMVLIAFGLLSCADDFVEEQPPYQLTSENFFEAEEDYENALVGAYDILQSTYLNVLLGEIASDNTHAGGESATDVVGWQQVDKMEHTPVNDDIDDVWDFNFAGVYRASYIIENEAKISFDGKAQIIAEARFLRAYFNFELVKWFGAIPIKPEGRFQLGEETSIPRSSVEDVYAYIENDLNLAIPEMSQQPLQVGRASKASAQALLGKVHLYQDEFTLAAPLLSEVINSNQFHLYGTEGDEDFLNLFEFVAENSAESVFEIQYTGAEGAGFECLQCSEGNVMVGFSGVRGYEGPVYEPGYGFNLPTQEIYDAFESSDLRRELSILDIEAWASDTGANYTIGNQDPQTGHTGYYNKKYLPRENENLGDPNLTQPNNYRAIRYADVLLMAAEALNRGNIDDGLALDYVNQVRERAGLSEINASGSQLTDEIYRQRRLELVGEGHRFFDLVRTGRAANAIDGFTSNKNEVFPIPLEEIQFSQGNWEQNTNY</sequence>
<dbReference type="Proteomes" id="UP001597049">
    <property type="component" value="Unassembled WGS sequence"/>
</dbReference>
<dbReference type="PROSITE" id="PS51257">
    <property type="entry name" value="PROKAR_LIPOPROTEIN"/>
    <property type="match status" value="1"/>
</dbReference>
<dbReference type="Pfam" id="PF07980">
    <property type="entry name" value="SusD_RagB"/>
    <property type="match status" value="1"/>
</dbReference>
<feature type="signal peptide" evidence="6">
    <location>
        <begin position="1"/>
        <end position="22"/>
    </location>
</feature>
<evidence type="ECO:0000256" key="6">
    <source>
        <dbReference type="SAM" id="SignalP"/>
    </source>
</evidence>
<dbReference type="RefSeq" id="WP_379656903.1">
    <property type="nucleotide sequence ID" value="NZ_JBHTIV010000005.1"/>
</dbReference>
<comment type="subcellular location">
    <subcellularLocation>
        <location evidence="1">Cell outer membrane</location>
    </subcellularLocation>
</comment>
<feature type="chain" id="PRO_5045379046" evidence="6">
    <location>
        <begin position="23"/>
        <end position="496"/>
    </location>
</feature>
<dbReference type="EMBL" id="JBHTIV010000005">
    <property type="protein sequence ID" value="MFD0931570.1"/>
    <property type="molecule type" value="Genomic_DNA"/>
</dbReference>
<keyword evidence="3 6" id="KW-0732">Signal</keyword>